<reference evidence="3" key="1">
    <citation type="submission" date="2023-02" db="EMBL/GenBank/DDBJ databases">
        <title>Identification and recombinant expression of a fungal hydrolase from Papiliotrema laurentii that hydrolyzes apple cutin and clears colloidal polyester polyurethane.</title>
        <authorList>
            <consortium name="DOE Joint Genome Institute"/>
            <person name="Roman V.A."/>
            <person name="Bojanowski C."/>
            <person name="Crable B.R."/>
            <person name="Wagner D.N."/>
            <person name="Hung C.S."/>
            <person name="Nadeau L.J."/>
            <person name="Schratz L."/>
            <person name="Haridas S."/>
            <person name="Pangilinan J."/>
            <person name="Lipzen A."/>
            <person name="Na H."/>
            <person name="Yan M."/>
            <person name="Ng V."/>
            <person name="Grigoriev I.V."/>
            <person name="Spatafora J.W."/>
            <person name="Barlow D."/>
            <person name="Biffinger J."/>
            <person name="Kelley-Loughnane N."/>
            <person name="Varaljay V.A."/>
            <person name="Crookes-Goodson W.J."/>
        </authorList>
    </citation>
    <scope>NUCLEOTIDE SEQUENCE</scope>
    <source>
        <strain evidence="3">5307AH</strain>
    </source>
</reference>
<protein>
    <recommendedName>
        <fullName evidence="5">Transmembrane protein</fullName>
    </recommendedName>
</protein>
<sequence>MDDLERVQGQSRREMEGMDEFSDLRRAEAKRARSKARAAEHTEDAEDADGDRSEGSDSEKDDQGVSSLSPSRGGRRLQQEGRENRLPLSLLGAKGKVLGSSIGAAVAGAGITNGYAVLQLVKRKREEMQTQLAIKKKTKT</sequence>
<gene>
    <name evidence="3" type="ORF">DB88DRAFT_475713</name>
</gene>
<feature type="transmembrane region" description="Helical" evidence="2">
    <location>
        <begin position="97"/>
        <end position="118"/>
    </location>
</feature>
<dbReference type="Proteomes" id="UP001182556">
    <property type="component" value="Unassembled WGS sequence"/>
</dbReference>
<dbReference type="EMBL" id="JAODAN010000014">
    <property type="protein sequence ID" value="KAK1920671.1"/>
    <property type="molecule type" value="Genomic_DNA"/>
</dbReference>
<accession>A0AAD9CRV3</accession>
<keyword evidence="4" id="KW-1185">Reference proteome</keyword>
<evidence type="ECO:0000256" key="2">
    <source>
        <dbReference type="SAM" id="Phobius"/>
    </source>
</evidence>
<evidence type="ECO:0008006" key="5">
    <source>
        <dbReference type="Google" id="ProtNLM"/>
    </source>
</evidence>
<feature type="region of interest" description="Disordered" evidence="1">
    <location>
        <begin position="1"/>
        <end position="87"/>
    </location>
</feature>
<proteinExistence type="predicted"/>
<evidence type="ECO:0000313" key="3">
    <source>
        <dbReference type="EMBL" id="KAK1920671.1"/>
    </source>
</evidence>
<keyword evidence="2" id="KW-0812">Transmembrane</keyword>
<keyword evidence="2" id="KW-1133">Transmembrane helix</keyword>
<comment type="caution">
    <text evidence="3">The sequence shown here is derived from an EMBL/GenBank/DDBJ whole genome shotgun (WGS) entry which is preliminary data.</text>
</comment>
<dbReference type="AlphaFoldDB" id="A0AAD9CRV3"/>
<name>A0AAD9CRV3_PAPLA</name>
<evidence type="ECO:0000256" key="1">
    <source>
        <dbReference type="SAM" id="MobiDB-lite"/>
    </source>
</evidence>
<evidence type="ECO:0000313" key="4">
    <source>
        <dbReference type="Proteomes" id="UP001182556"/>
    </source>
</evidence>
<keyword evidence="2" id="KW-0472">Membrane</keyword>
<feature type="compositionally biased region" description="Basic and acidic residues" evidence="1">
    <location>
        <begin position="50"/>
        <end position="63"/>
    </location>
</feature>
<feature type="compositionally biased region" description="Basic and acidic residues" evidence="1">
    <location>
        <begin position="1"/>
        <end position="42"/>
    </location>
</feature>
<organism evidence="3 4">
    <name type="scientific">Papiliotrema laurentii</name>
    <name type="common">Cryptococcus laurentii</name>
    <dbReference type="NCBI Taxonomy" id="5418"/>
    <lineage>
        <taxon>Eukaryota</taxon>
        <taxon>Fungi</taxon>
        <taxon>Dikarya</taxon>
        <taxon>Basidiomycota</taxon>
        <taxon>Agaricomycotina</taxon>
        <taxon>Tremellomycetes</taxon>
        <taxon>Tremellales</taxon>
        <taxon>Rhynchogastremaceae</taxon>
        <taxon>Papiliotrema</taxon>
    </lineage>
</organism>